<name>A0A8J7WRA2_9ACTN</name>
<dbReference type="SMART" id="SM01008">
    <property type="entry name" value="Ald_Xan_dh_C"/>
    <property type="match status" value="1"/>
</dbReference>
<sequence>MSTPTSLPGFLISEQLPDAERGAAQPVESELAEYGPNLTEPSPATGDGIGRVVPAAKATGRYPYAADLGAPGMLWAAMIRSPHARAVIEGCDTSAAEAMPGVHAVLAGPGLGVDQVDYLGQCVAIAAAEHPAIARAALSAVVIDYRPQEPLTDPRQAFNAEPIHEDGNIAAHRFFTTGRDAVDRVAAAAELRKNAPSARRAEAFQGLKPGRGPGAQPDSREPEGGDGAQAEPEPSRSVSVIHGYEFARPANWPAGPGTVFAVPHGDAIEIHTLTVDPGRDRRALAAALGRPEGEIRLVPAPFTGGAIADDADLRVAAALLAARTGRPVKAVDGSVGHWPAGTAEPAARVHAIHVADADGTLREVRVELVIDGGAEPAAAEALLDEYCRLAAGPYRVPKVEVQGWVVRTHNPPLAPWPGGGAALAAVVAEAQMDAVAAALGVSGLEARVKNLMRTGDRLPDGRKVAAADALPELVAAVLDASVPPFPPGPDVREFPGTIGRTGEMTRLRRGVGVALAMVDLVPPGLPEELATAQVALTSDVHGPIAHVSTAMVDTGAGQHAMLRRIVREVLGVQRVLVRRPTAPGALPATPLASGRAAWLHGMAVQRAAQAVRAQALEAVGAQLAISPELLEVRGDRVVSYDGMLSRPLDEVYRAALRGAAVYLADGEFRVRGSGPAQPGVFVPEPGQAHVAFAAHRAVVDADTELGLLRPVRVTAAHDVGRALVPGRIEAAIAAGVMSAASAVFADEAPGARAYAGALACAQLPTALDLPEVDVLPPVQSSIGDLETTALRRRGFSAPLPLGYQPVGRIAHAAAAAALACAARDALSAHRTAIPIRPWETGPVL</sequence>
<dbReference type="InterPro" id="IPR016208">
    <property type="entry name" value="Ald_Oxase/xanthine_DH-like"/>
</dbReference>
<reference evidence="3" key="1">
    <citation type="submission" date="2021-04" db="EMBL/GenBank/DDBJ databases">
        <title>Genome based classification of Actinospica acidithermotolerans sp. nov., an actinobacterium isolated from an Indonesian hot spring.</title>
        <authorList>
            <person name="Kusuma A.B."/>
            <person name="Putra K.E."/>
            <person name="Nafisah S."/>
            <person name="Loh J."/>
            <person name="Nouioui I."/>
            <person name="Goodfellow M."/>
        </authorList>
    </citation>
    <scope>NUCLEOTIDE SEQUENCE</scope>
    <source>
        <strain evidence="3">DSM 45618</strain>
    </source>
</reference>
<dbReference type="RefSeq" id="WP_211468909.1">
    <property type="nucleotide sequence ID" value="NZ_JAGSXH010000053.1"/>
</dbReference>
<accession>A0A8J7WRA2</accession>
<evidence type="ECO:0000313" key="4">
    <source>
        <dbReference type="Proteomes" id="UP000677913"/>
    </source>
</evidence>
<organism evidence="3 4">
    <name type="scientific">Actinocrinis puniceicyclus</name>
    <dbReference type="NCBI Taxonomy" id="977794"/>
    <lineage>
        <taxon>Bacteria</taxon>
        <taxon>Bacillati</taxon>
        <taxon>Actinomycetota</taxon>
        <taxon>Actinomycetes</taxon>
        <taxon>Catenulisporales</taxon>
        <taxon>Actinospicaceae</taxon>
        <taxon>Actinocrinis</taxon>
    </lineage>
</organism>
<feature type="region of interest" description="Disordered" evidence="1">
    <location>
        <begin position="1"/>
        <end position="25"/>
    </location>
</feature>
<dbReference type="Gene3D" id="3.90.1170.50">
    <property type="entry name" value="Aldehyde oxidase/xanthine dehydrogenase, a/b hammerhead"/>
    <property type="match status" value="1"/>
</dbReference>
<gene>
    <name evidence="3" type="ORF">KGA66_15940</name>
</gene>
<dbReference type="PANTHER" id="PTHR11908">
    <property type="entry name" value="XANTHINE DEHYDROGENASE"/>
    <property type="match status" value="1"/>
</dbReference>
<dbReference type="InterPro" id="IPR000674">
    <property type="entry name" value="Ald_Oxase/Xan_DH_a/b"/>
</dbReference>
<dbReference type="InterPro" id="IPR046867">
    <property type="entry name" value="AldOxase/xan_DH_MoCoBD2"/>
</dbReference>
<dbReference type="Pfam" id="PF02738">
    <property type="entry name" value="MoCoBD_1"/>
    <property type="match status" value="1"/>
</dbReference>
<evidence type="ECO:0000259" key="2">
    <source>
        <dbReference type="SMART" id="SM01008"/>
    </source>
</evidence>
<dbReference type="PANTHER" id="PTHR11908:SF157">
    <property type="entry name" value="XANTHINE DEHYDROGENASE SUBUNIT D-RELATED"/>
    <property type="match status" value="1"/>
</dbReference>
<evidence type="ECO:0000256" key="1">
    <source>
        <dbReference type="SAM" id="MobiDB-lite"/>
    </source>
</evidence>
<dbReference type="Proteomes" id="UP000677913">
    <property type="component" value="Unassembled WGS sequence"/>
</dbReference>
<dbReference type="Pfam" id="PF20256">
    <property type="entry name" value="MoCoBD_2"/>
    <property type="match status" value="1"/>
</dbReference>
<evidence type="ECO:0000313" key="3">
    <source>
        <dbReference type="EMBL" id="MBS2964547.1"/>
    </source>
</evidence>
<dbReference type="Pfam" id="PF01315">
    <property type="entry name" value="Ald_Xan_dh_C"/>
    <property type="match status" value="1"/>
</dbReference>
<dbReference type="EMBL" id="JAGSXH010000053">
    <property type="protein sequence ID" value="MBS2964547.1"/>
    <property type="molecule type" value="Genomic_DNA"/>
</dbReference>
<keyword evidence="4" id="KW-1185">Reference proteome</keyword>
<dbReference type="GO" id="GO:0005506">
    <property type="term" value="F:iron ion binding"/>
    <property type="evidence" value="ECO:0007669"/>
    <property type="project" value="InterPro"/>
</dbReference>
<dbReference type="AlphaFoldDB" id="A0A8J7WRA2"/>
<dbReference type="InterPro" id="IPR008274">
    <property type="entry name" value="AldOxase/xan_DH_MoCoBD1"/>
</dbReference>
<dbReference type="Gene3D" id="3.30.365.10">
    <property type="entry name" value="Aldehyde oxidase/xanthine dehydrogenase, molybdopterin binding domain"/>
    <property type="match status" value="6"/>
</dbReference>
<protein>
    <submittedName>
        <fullName evidence="3">Molybdopterin-dependent oxidoreductase</fullName>
    </submittedName>
</protein>
<dbReference type="SUPFAM" id="SSF56003">
    <property type="entry name" value="Molybdenum cofactor-binding domain"/>
    <property type="match status" value="1"/>
</dbReference>
<feature type="region of interest" description="Disordered" evidence="1">
    <location>
        <begin position="193"/>
        <end position="236"/>
    </location>
</feature>
<comment type="caution">
    <text evidence="3">The sequence shown here is derived from an EMBL/GenBank/DDBJ whole genome shotgun (WGS) entry which is preliminary data.</text>
</comment>
<dbReference type="InterPro" id="IPR036856">
    <property type="entry name" value="Ald_Oxase/Xan_DH_a/b_sf"/>
</dbReference>
<proteinExistence type="predicted"/>
<feature type="domain" description="Aldehyde oxidase/xanthine dehydrogenase a/b hammerhead" evidence="2">
    <location>
        <begin position="59"/>
        <end position="149"/>
    </location>
</feature>
<dbReference type="GO" id="GO:0016491">
    <property type="term" value="F:oxidoreductase activity"/>
    <property type="evidence" value="ECO:0007669"/>
    <property type="project" value="InterPro"/>
</dbReference>
<dbReference type="InterPro" id="IPR037165">
    <property type="entry name" value="AldOxase/xan_DH_Mopterin-bd_sf"/>
</dbReference>
<dbReference type="SUPFAM" id="SSF54665">
    <property type="entry name" value="CO dehydrogenase molybdoprotein N-domain-like"/>
    <property type="match status" value="1"/>
</dbReference>